<gene>
    <name evidence="6" type="ORF">GCM10007989_06410</name>
</gene>
<dbReference type="PANTHER" id="PTHR33337">
    <property type="entry name" value="GFA DOMAIN-CONTAINING PROTEIN"/>
    <property type="match status" value="1"/>
</dbReference>
<reference evidence="6" key="2">
    <citation type="submission" date="2020-09" db="EMBL/GenBank/DDBJ databases">
        <authorList>
            <person name="Sun Q."/>
            <person name="Kim S."/>
        </authorList>
    </citation>
    <scope>NUCLEOTIDE SEQUENCE</scope>
    <source>
        <strain evidence="6">KCTC 32437</strain>
    </source>
</reference>
<comment type="caution">
    <text evidence="6">The sequence shown here is derived from an EMBL/GenBank/DDBJ whole genome shotgun (WGS) entry which is preliminary data.</text>
</comment>
<evidence type="ECO:0000313" key="7">
    <source>
        <dbReference type="Proteomes" id="UP000646579"/>
    </source>
</evidence>
<keyword evidence="2" id="KW-0479">Metal-binding</keyword>
<protein>
    <recommendedName>
        <fullName evidence="5">CENP-V/GFA domain-containing protein</fullName>
    </recommendedName>
</protein>
<dbReference type="PROSITE" id="PS51891">
    <property type="entry name" value="CENP_V_GFA"/>
    <property type="match status" value="1"/>
</dbReference>
<reference evidence="6" key="1">
    <citation type="journal article" date="2014" name="Int. J. Syst. Evol. Microbiol.">
        <title>Complete genome sequence of Corynebacterium casei LMG S-19264T (=DSM 44701T), isolated from a smear-ripened cheese.</title>
        <authorList>
            <consortium name="US DOE Joint Genome Institute (JGI-PGF)"/>
            <person name="Walter F."/>
            <person name="Albersmeier A."/>
            <person name="Kalinowski J."/>
            <person name="Ruckert C."/>
        </authorList>
    </citation>
    <scope>NUCLEOTIDE SEQUENCE</scope>
    <source>
        <strain evidence="6">KCTC 32437</strain>
    </source>
</reference>
<evidence type="ECO:0000259" key="5">
    <source>
        <dbReference type="PROSITE" id="PS51891"/>
    </source>
</evidence>
<dbReference type="InterPro" id="IPR006913">
    <property type="entry name" value="CENP-V/GFA"/>
</dbReference>
<name>A0A918VQ99_9HYPH</name>
<proteinExistence type="inferred from homology"/>
<keyword evidence="7" id="KW-1185">Reference proteome</keyword>
<dbReference type="GO" id="GO:0046872">
    <property type="term" value="F:metal ion binding"/>
    <property type="evidence" value="ECO:0007669"/>
    <property type="project" value="UniProtKB-KW"/>
</dbReference>
<organism evidence="6 7">
    <name type="scientific">Devosia pacifica</name>
    <dbReference type="NCBI Taxonomy" id="1335967"/>
    <lineage>
        <taxon>Bacteria</taxon>
        <taxon>Pseudomonadati</taxon>
        <taxon>Pseudomonadota</taxon>
        <taxon>Alphaproteobacteria</taxon>
        <taxon>Hyphomicrobiales</taxon>
        <taxon>Devosiaceae</taxon>
        <taxon>Devosia</taxon>
    </lineage>
</organism>
<keyword evidence="3" id="KW-0862">Zinc</keyword>
<evidence type="ECO:0000256" key="1">
    <source>
        <dbReference type="ARBA" id="ARBA00005495"/>
    </source>
</evidence>
<dbReference type="InterPro" id="IPR011057">
    <property type="entry name" value="Mss4-like_sf"/>
</dbReference>
<evidence type="ECO:0000256" key="3">
    <source>
        <dbReference type="ARBA" id="ARBA00022833"/>
    </source>
</evidence>
<dbReference type="AlphaFoldDB" id="A0A918VQ99"/>
<dbReference type="PANTHER" id="PTHR33337:SF40">
    <property type="entry name" value="CENP-V_GFA DOMAIN-CONTAINING PROTEIN-RELATED"/>
    <property type="match status" value="1"/>
</dbReference>
<evidence type="ECO:0000313" key="6">
    <source>
        <dbReference type="EMBL" id="GHA14443.1"/>
    </source>
</evidence>
<comment type="similarity">
    <text evidence="1">Belongs to the Gfa family.</text>
</comment>
<dbReference type="Proteomes" id="UP000646579">
    <property type="component" value="Unassembled WGS sequence"/>
</dbReference>
<dbReference type="GO" id="GO:0016846">
    <property type="term" value="F:carbon-sulfur lyase activity"/>
    <property type="evidence" value="ECO:0007669"/>
    <property type="project" value="InterPro"/>
</dbReference>
<evidence type="ECO:0000256" key="2">
    <source>
        <dbReference type="ARBA" id="ARBA00022723"/>
    </source>
</evidence>
<feature type="domain" description="CENP-V/GFA" evidence="5">
    <location>
        <begin position="1"/>
        <end position="99"/>
    </location>
</feature>
<evidence type="ECO:0000256" key="4">
    <source>
        <dbReference type="ARBA" id="ARBA00023239"/>
    </source>
</evidence>
<dbReference type="RefSeq" id="WP_373297296.1">
    <property type="nucleotide sequence ID" value="NZ_BMZE01000001.1"/>
</dbReference>
<accession>A0A918VQ99</accession>
<dbReference type="Gene3D" id="3.90.1590.10">
    <property type="entry name" value="glutathione-dependent formaldehyde- activating enzyme (gfa)"/>
    <property type="match status" value="1"/>
</dbReference>
<dbReference type="SUPFAM" id="SSF51316">
    <property type="entry name" value="Mss4-like"/>
    <property type="match status" value="1"/>
</dbReference>
<dbReference type="EMBL" id="BMZE01000001">
    <property type="protein sequence ID" value="GHA14443.1"/>
    <property type="molecule type" value="Genomic_DNA"/>
</dbReference>
<keyword evidence="4" id="KW-0456">Lyase</keyword>
<dbReference type="Pfam" id="PF04828">
    <property type="entry name" value="GFA"/>
    <property type="match status" value="1"/>
</dbReference>
<sequence length="115" mass="12122">MLLCGCNDCQRATGAGHSSTFIVSASALEISGNTKSFTRPADSGATFTRHFCPECGTIIYGQSSRAGDLRLVPVGLFAGQNDWFAASRLIFCESHPAWDSLGEDLPQVAGYGDGT</sequence>